<feature type="domain" description="Solute-binding protein family 3/N-terminal" evidence="6">
    <location>
        <begin position="47"/>
        <end position="264"/>
    </location>
</feature>
<keyword evidence="7" id="KW-0456">Lyase</keyword>
<dbReference type="InterPro" id="IPR001638">
    <property type="entry name" value="Solute-binding_3/MltF_N"/>
</dbReference>
<dbReference type="NCBIfam" id="NF008112">
    <property type="entry name" value="PRK10859.1"/>
    <property type="match status" value="1"/>
</dbReference>
<evidence type="ECO:0000313" key="8">
    <source>
        <dbReference type="Proteomes" id="UP001595710"/>
    </source>
</evidence>
<dbReference type="SMART" id="SM00062">
    <property type="entry name" value="PBPb"/>
    <property type="match status" value="1"/>
</dbReference>
<evidence type="ECO:0000256" key="5">
    <source>
        <dbReference type="ARBA" id="ARBA00023237"/>
    </source>
</evidence>
<dbReference type="SUPFAM" id="SSF53850">
    <property type="entry name" value="Periplasmic binding protein-like II"/>
    <property type="match status" value="1"/>
</dbReference>
<proteinExistence type="inferred from homology"/>
<keyword evidence="5" id="KW-0998">Cell outer membrane</keyword>
<comment type="similarity">
    <text evidence="2">Belongs to the transglycosylase Slt family.</text>
</comment>
<dbReference type="SUPFAM" id="SSF53955">
    <property type="entry name" value="Lysozyme-like"/>
    <property type="match status" value="1"/>
</dbReference>
<dbReference type="InterPro" id="IPR008258">
    <property type="entry name" value="Transglycosylase_SLT_dom_1"/>
</dbReference>
<gene>
    <name evidence="7" type="primary">mltF</name>
    <name evidence="7" type="ORF">ACFOND_01480</name>
</gene>
<evidence type="ECO:0000313" key="7">
    <source>
        <dbReference type="EMBL" id="MFC3700295.1"/>
    </source>
</evidence>
<comment type="caution">
    <text evidence="7">The sequence shown here is derived from an EMBL/GenBank/DDBJ whole genome shotgun (WGS) entry which is preliminary data.</text>
</comment>
<dbReference type="EC" id="4.2.2.-" evidence="7"/>
<keyword evidence="4" id="KW-0732">Signal</keyword>
<dbReference type="PROSITE" id="PS00922">
    <property type="entry name" value="TRANSGLYCOSYLASE"/>
    <property type="match status" value="1"/>
</dbReference>
<evidence type="ECO:0000256" key="1">
    <source>
        <dbReference type="ARBA" id="ARBA00004339"/>
    </source>
</evidence>
<dbReference type="Gene3D" id="3.40.190.10">
    <property type="entry name" value="Periplasmic binding protein-like II"/>
    <property type="match status" value="2"/>
</dbReference>
<organism evidence="7 8">
    <name type="scientific">Reinekea marina</name>
    <dbReference type="NCBI Taxonomy" id="1310421"/>
    <lineage>
        <taxon>Bacteria</taxon>
        <taxon>Pseudomonadati</taxon>
        <taxon>Pseudomonadota</taxon>
        <taxon>Gammaproteobacteria</taxon>
        <taxon>Oceanospirillales</taxon>
        <taxon>Saccharospirillaceae</taxon>
        <taxon>Reinekea</taxon>
    </lineage>
</organism>
<keyword evidence="5" id="KW-0472">Membrane</keyword>
<dbReference type="CDD" id="cd13403">
    <property type="entry name" value="MLTF-like"/>
    <property type="match status" value="1"/>
</dbReference>
<dbReference type="InterPro" id="IPR000189">
    <property type="entry name" value="Transglyc_AS"/>
</dbReference>
<protein>
    <submittedName>
        <fullName evidence="7">Membrane-bound lytic murein transglycosylase MltF</fullName>
        <ecNumber evidence="7">4.2.2.-</ecNumber>
    </submittedName>
</protein>
<evidence type="ECO:0000256" key="4">
    <source>
        <dbReference type="ARBA" id="ARBA00022729"/>
    </source>
</evidence>
<dbReference type="EMBL" id="JBHRYN010000003">
    <property type="protein sequence ID" value="MFC3700295.1"/>
    <property type="molecule type" value="Genomic_DNA"/>
</dbReference>
<name>A0ABV7WP39_9GAMM</name>
<dbReference type="Pfam" id="PF00497">
    <property type="entry name" value="SBP_bac_3"/>
    <property type="match status" value="1"/>
</dbReference>
<keyword evidence="8" id="KW-1185">Reference proteome</keyword>
<dbReference type="GO" id="GO:0016829">
    <property type="term" value="F:lyase activity"/>
    <property type="evidence" value="ECO:0007669"/>
    <property type="project" value="UniProtKB-KW"/>
</dbReference>
<dbReference type="PANTHER" id="PTHR35936">
    <property type="entry name" value="MEMBRANE-BOUND LYTIC MUREIN TRANSGLYCOSYLASE F"/>
    <property type="match status" value="1"/>
</dbReference>
<evidence type="ECO:0000256" key="2">
    <source>
        <dbReference type="ARBA" id="ARBA00007734"/>
    </source>
</evidence>
<evidence type="ECO:0000256" key="3">
    <source>
        <dbReference type="ARBA" id="ARBA00010333"/>
    </source>
</evidence>
<evidence type="ECO:0000259" key="6">
    <source>
        <dbReference type="SMART" id="SM00062"/>
    </source>
</evidence>
<dbReference type="RefSeq" id="WP_290281017.1">
    <property type="nucleotide sequence ID" value="NZ_JAUFQI010000001.1"/>
</dbReference>
<dbReference type="Pfam" id="PF01464">
    <property type="entry name" value="SLT"/>
    <property type="match status" value="1"/>
</dbReference>
<dbReference type="Gene3D" id="1.10.530.10">
    <property type="match status" value="1"/>
</dbReference>
<sequence>MRFYFVNPFKTLMLLFAAVFFVVVSGSLIIKGFTWRTQWDQIVDRNEIIVAVRESEGIYWPVGQEISGFERGILEEIETQLGISISTFAVRNLDDLYQALEVGAVDMAITGTSNPSDLFQKSLPYYVTSLGIVRKKNTDFETGDELVAGILDPLAHALPAQQLKSQYPNLEIQYEPGRLSAELMTLVDIGSLDLILLDERDFHLQQTVFPDLLFFPIESPSRDIRILFHSNHDGTLLSKVNNTIKSIQDSGLMVQMIDRYFGHAGEFDFVDNRTFERHMASRLPRYRAWFEQYAEQNNLDWRLLAAVAYQESHWRANAVSPTGVRGIMMVTQATAKDMGISNRSDPQQSIDAGSRYLSRLIDRVPEQITEPDRTWFALAAYNVGAGHVEDARKITEIEGGNPNIWIDVRKSLPKLALKSYYPWTTYGYARGNEPVVYVGNIRQYYEKMKKAFPKEGDSIQPDRLDQLPEAEVPIFQGL</sequence>
<comment type="subcellular location">
    <subcellularLocation>
        <location evidence="1">Cell outer membrane</location>
        <topology evidence="1">Peripheral membrane protein</topology>
    </subcellularLocation>
</comment>
<dbReference type="InterPro" id="IPR023346">
    <property type="entry name" value="Lysozyme-like_dom_sf"/>
</dbReference>
<dbReference type="Proteomes" id="UP001595710">
    <property type="component" value="Unassembled WGS sequence"/>
</dbReference>
<reference evidence="8" key="1">
    <citation type="journal article" date="2019" name="Int. J. Syst. Evol. Microbiol.">
        <title>The Global Catalogue of Microorganisms (GCM) 10K type strain sequencing project: providing services to taxonomists for standard genome sequencing and annotation.</title>
        <authorList>
            <consortium name="The Broad Institute Genomics Platform"/>
            <consortium name="The Broad Institute Genome Sequencing Center for Infectious Disease"/>
            <person name="Wu L."/>
            <person name="Ma J."/>
        </authorList>
    </citation>
    <scope>NUCLEOTIDE SEQUENCE [LARGE SCALE GENOMIC DNA]</scope>
    <source>
        <strain evidence="8">CECT 8288</strain>
    </source>
</reference>
<accession>A0ABV7WP39</accession>
<comment type="similarity">
    <text evidence="3">Belongs to the bacterial solute-binding protein 3 family.</text>
</comment>